<keyword evidence="3" id="KW-1185">Reference proteome</keyword>
<evidence type="ECO:0000313" key="2">
    <source>
        <dbReference type="EMBL" id="EEC49238.1"/>
    </source>
</evidence>
<dbReference type="InParanoid" id="B7FWP1"/>
<protein>
    <submittedName>
        <fullName evidence="2">Frustulin 3</fullName>
    </submittedName>
</protein>
<dbReference type="HOGENOM" id="CLU_626249_0_0_1"/>
<dbReference type="EMBL" id="CM000609">
    <property type="protein sequence ID" value="EEC49238.1"/>
    <property type="molecule type" value="Genomic_DNA"/>
</dbReference>
<organism evidence="2 3">
    <name type="scientific">Phaeodactylum tricornutum (strain CCAP 1055/1)</name>
    <dbReference type="NCBI Taxonomy" id="556484"/>
    <lineage>
        <taxon>Eukaryota</taxon>
        <taxon>Sar</taxon>
        <taxon>Stramenopiles</taxon>
        <taxon>Ochrophyta</taxon>
        <taxon>Bacillariophyta</taxon>
        <taxon>Bacillariophyceae</taxon>
        <taxon>Bacillariophycidae</taxon>
        <taxon>Naviculales</taxon>
        <taxon>Phaeodactylaceae</taxon>
        <taxon>Phaeodactylum</taxon>
    </lineage>
</organism>
<keyword evidence="1" id="KW-0732">Signal</keyword>
<dbReference type="GeneID" id="7200210"/>
<accession>B7FWP1</accession>
<feature type="non-terminal residue" evidence="2">
    <location>
        <position position="386"/>
    </location>
</feature>
<evidence type="ECO:0000313" key="3">
    <source>
        <dbReference type="Proteomes" id="UP000000759"/>
    </source>
</evidence>
<gene>
    <name evidence="2" type="primary">Fru3</name>
    <name evidence="2" type="ORF">PHATRDRAFT_51797</name>
</gene>
<name>B7FWP1_PHATC</name>
<dbReference type="PaxDb" id="2850-Phatr51797"/>
<reference evidence="3" key="2">
    <citation type="submission" date="2008-08" db="EMBL/GenBank/DDBJ databases">
        <authorList>
            <consortium name="Diatom Consortium"/>
            <person name="Grigoriev I."/>
            <person name="Grimwood J."/>
            <person name="Kuo A."/>
            <person name="Otillar R.P."/>
            <person name="Salamov A."/>
            <person name="Detter J.C."/>
            <person name="Lindquist E."/>
            <person name="Shapiro H."/>
            <person name="Lucas S."/>
            <person name="Glavina del Rio T."/>
            <person name="Pitluck S."/>
            <person name="Rokhsar D."/>
            <person name="Bowler C."/>
        </authorList>
    </citation>
    <scope>GENOME REANNOTATION</scope>
    <source>
        <strain evidence="3">CCAP 1055/1</strain>
    </source>
</reference>
<dbReference type="RefSeq" id="XP_002179415.1">
    <property type="nucleotide sequence ID" value="XM_002179379.1"/>
</dbReference>
<dbReference type="KEGG" id="pti:PHATRDRAFT_51797"/>
<feature type="chain" id="PRO_5013220507" evidence="1">
    <location>
        <begin position="16"/>
        <end position="386"/>
    </location>
</feature>
<dbReference type="eggNOG" id="ENOG502SCY4">
    <property type="taxonomic scope" value="Eukaryota"/>
</dbReference>
<dbReference type="AlphaFoldDB" id="B7FWP1"/>
<reference evidence="2 3" key="1">
    <citation type="journal article" date="2008" name="Nature">
        <title>The Phaeodactylum genome reveals the evolutionary history of diatom genomes.</title>
        <authorList>
            <person name="Bowler C."/>
            <person name="Allen A.E."/>
            <person name="Badger J.H."/>
            <person name="Grimwood J."/>
            <person name="Jabbari K."/>
            <person name="Kuo A."/>
            <person name="Maheswari U."/>
            <person name="Martens C."/>
            <person name="Maumus F."/>
            <person name="Otillar R.P."/>
            <person name="Rayko E."/>
            <person name="Salamov A."/>
            <person name="Vandepoele K."/>
            <person name="Beszteri B."/>
            <person name="Gruber A."/>
            <person name="Heijde M."/>
            <person name="Katinka M."/>
            <person name="Mock T."/>
            <person name="Valentin K."/>
            <person name="Verret F."/>
            <person name="Berges J.A."/>
            <person name="Brownlee C."/>
            <person name="Cadoret J.P."/>
            <person name="Chiovitti A."/>
            <person name="Choi C.J."/>
            <person name="Coesel S."/>
            <person name="De Martino A."/>
            <person name="Detter J.C."/>
            <person name="Durkin C."/>
            <person name="Falciatore A."/>
            <person name="Fournet J."/>
            <person name="Haruta M."/>
            <person name="Huysman M.J."/>
            <person name="Jenkins B.D."/>
            <person name="Jiroutova K."/>
            <person name="Jorgensen R.E."/>
            <person name="Joubert Y."/>
            <person name="Kaplan A."/>
            <person name="Kroger N."/>
            <person name="Kroth P.G."/>
            <person name="La Roche J."/>
            <person name="Lindquist E."/>
            <person name="Lommer M."/>
            <person name="Martin-Jezequel V."/>
            <person name="Lopez P.J."/>
            <person name="Lucas S."/>
            <person name="Mangogna M."/>
            <person name="McGinnis K."/>
            <person name="Medlin L.K."/>
            <person name="Montsant A."/>
            <person name="Oudot-Le Secq M.P."/>
            <person name="Napoli C."/>
            <person name="Obornik M."/>
            <person name="Parker M.S."/>
            <person name="Petit J.L."/>
            <person name="Porcel B.M."/>
            <person name="Poulsen N."/>
            <person name="Robison M."/>
            <person name="Rychlewski L."/>
            <person name="Rynearson T.A."/>
            <person name="Schmutz J."/>
            <person name="Shapiro H."/>
            <person name="Siaut M."/>
            <person name="Stanley M."/>
            <person name="Sussman M.R."/>
            <person name="Taylor A.R."/>
            <person name="Vardi A."/>
            <person name="von Dassow P."/>
            <person name="Vyverman W."/>
            <person name="Willis A."/>
            <person name="Wyrwicz L.S."/>
            <person name="Rokhsar D.S."/>
            <person name="Weissenbach J."/>
            <person name="Armbrust E.V."/>
            <person name="Green B.R."/>
            <person name="Van de Peer Y."/>
            <person name="Grigoriev I.V."/>
        </authorList>
    </citation>
    <scope>NUCLEOTIDE SEQUENCE [LARGE SCALE GENOMIC DNA]</scope>
    <source>
        <strain evidence="2 3">CCAP 1055/1</strain>
    </source>
</reference>
<sequence length="386" mass="39378">MKLTFLSLVFALASAASWEAQQHVGVSDQGSESSTELLRGSSRRLQLPVVALVGNNGNPASAFPLKVCQGDCDSNSDCEGALECFFRDGGEAVPGCSGGESVSSRTDFCYDPNPNPAPVAMPPTTGGPSVTLIGNNGSPASAFPLKVCQGDCDSNSDCEGALECFFRDGGEAVPGCSGGESVSSRTDFCYDPNPNPAPVAMHLPWQCQFLVQPTTGGPSVTLIGNNGSPASAFPLKVCQGDCDSNSDCEGALECFFRDGGEAVPGCSGGESVSSRTDFCYDPNPNPAPVAMPPRGNAGPSVTLIGNNGSPASAFPLKVCQGDCDSNSDCEGALECFFRDGGEAVPGCSGGESVSSRTDFCYDPNPNPAPVAMPIPAPVAMPVPAPV</sequence>
<evidence type="ECO:0000256" key="1">
    <source>
        <dbReference type="SAM" id="SignalP"/>
    </source>
</evidence>
<dbReference type="Proteomes" id="UP000000759">
    <property type="component" value="Chromosome 6"/>
</dbReference>
<proteinExistence type="predicted"/>
<dbReference type="OrthoDB" id="46933at2759"/>
<feature type="signal peptide" evidence="1">
    <location>
        <begin position="1"/>
        <end position="15"/>
    </location>
</feature>